<dbReference type="RefSeq" id="WP_010296659.1">
    <property type="nucleotide sequence ID" value="NZ_CABKRL010000004.1"/>
</dbReference>
<feature type="domain" description="HTH marR-type" evidence="4">
    <location>
        <begin position="1"/>
        <end position="139"/>
    </location>
</feature>
<proteinExistence type="predicted"/>
<dbReference type="Proteomes" id="UP000481872">
    <property type="component" value="Unassembled WGS sequence"/>
</dbReference>
<keyword evidence="2" id="KW-0238">DNA-binding</keyword>
<dbReference type="SMART" id="SM00347">
    <property type="entry name" value="HTH_MARR"/>
    <property type="match status" value="1"/>
</dbReference>
<evidence type="ECO:0000313" key="6">
    <source>
        <dbReference type="Proteomes" id="UP000481872"/>
    </source>
</evidence>
<comment type="caution">
    <text evidence="5">The sequence shown here is derived from an EMBL/GenBank/DDBJ whole genome shotgun (WGS) entry which is preliminary data.</text>
</comment>
<dbReference type="CDD" id="cd00090">
    <property type="entry name" value="HTH_ARSR"/>
    <property type="match status" value="1"/>
</dbReference>
<dbReference type="GO" id="GO:0003677">
    <property type="term" value="F:DNA binding"/>
    <property type="evidence" value="ECO:0007669"/>
    <property type="project" value="UniProtKB-KW"/>
</dbReference>
<dbReference type="EMBL" id="JAAGPU010000018">
    <property type="protein sequence ID" value="NEU05254.1"/>
    <property type="molecule type" value="Genomic_DNA"/>
</dbReference>
<dbReference type="Gene3D" id="1.10.10.10">
    <property type="entry name" value="Winged helix-like DNA-binding domain superfamily/Winged helix DNA-binding domain"/>
    <property type="match status" value="1"/>
</dbReference>
<dbReference type="PROSITE" id="PS50995">
    <property type="entry name" value="HTH_MARR_2"/>
    <property type="match status" value="1"/>
</dbReference>
<dbReference type="SUPFAM" id="SSF46785">
    <property type="entry name" value="Winged helix' DNA-binding domain"/>
    <property type="match status" value="1"/>
</dbReference>
<gene>
    <name evidence="5" type="ORF">G3M99_10395</name>
</gene>
<evidence type="ECO:0000256" key="2">
    <source>
        <dbReference type="ARBA" id="ARBA00023125"/>
    </source>
</evidence>
<dbReference type="Pfam" id="PF01047">
    <property type="entry name" value="MarR"/>
    <property type="match status" value="1"/>
</dbReference>
<dbReference type="PANTHER" id="PTHR35790:SF4">
    <property type="entry name" value="HTH-TYPE TRANSCRIPTIONAL REGULATOR PCHR"/>
    <property type="match status" value="1"/>
</dbReference>
<dbReference type="InterPro" id="IPR036390">
    <property type="entry name" value="WH_DNA-bd_sf"/>
</dbReference>
<accession>A0A6M0H4R8</accession>
<dbReference type="AlphaFoldDB" id="A0A6M0H4R8"/>
<dbReference type="InterPro" id="IPR011991">
    <property type="entry name" value="ArsR-like_HTH"/>
</dbReference>
<protein>
    <submittedName>
        <fullName evidence="5">MarR family transcriptional regulator</fullName>
    </submittedName>
</protein>
<name>A0A6M0H4R8_9CLOT</name>
<keyword evidence="6" id="KW-1185">Reference proteome</keyword>
<keyword evidence="3" id="KW-0804">Transcription</keyword>
<sequence length="151" mass="17802">MNDIIINKFKEIYEKEELLGKLVFKGEYENYGISEIHCIDLIGKIENPNVTKIAKGMNMTRGAISKISKKLINAKLIETYKKPNNDKEIYFKLTDLGKKLYKHHETKHKEWEERNDVFFKNVSEKEQEVVANFLIKFNNYLEEIIKSKGDI</sequence>
<dbReference type="GO" id="GO:0003700">
    <property type="term" value="F:DNA-binding transcription factor activity"/>
    <property type="evidence" value="ECO:0007669"/>
    <property type="project" value="InterPro"/>
</dbReference>
<reference evidence="5 6" key="1">
    <citation type="submission" date="2020-02" db="EMBL/GenBank/DDBJ databases">
        <title>Genome assembly of a novel Clostridium senegalense strain.</title>
        <authorList>
            <person name="Gupta T.B."/>
            <person name="Jauregui R."/>
            <person name="Maclean P."/>
            <person name="Nawarathana A."/>
            <person name="Brightwell G."/>
        </authorList>
    </citation>
    <scope>NUCLEOTIDE SEQUENCE [LARGE SCALE GENOMIC DNA]</scope>
    <source>
        <strain evidence="5 6">AGRFS4</strain>
    </source>
</reference>
<evidence type="ECO:0000313" key="5">
    <source>
        <dbReference type="EMBL" id="NEU05254.1"/>
    </source>
</evidence>
<evidence type="ECO:0000256" key="1">
    <source>
        <dbReference type="ARBA" id="ARBA00023015"/>
    </source>
</evidence>
<evidence type="ECO:0000259" key="4">
    <source>
        <dbReference type="PROSITE" id="PS50995"/>
    </source>
</evidence>
<evidence type="ECO:0000256" key="3">
    <source>
        <dbReference type="ARBA" id="ARBA00023163"/>
    </source>
</evidence>
<dbReference type="InterPro" id="IPR052067">
    <property type="entry name" value="Metal_resp_HTH_trans_reg"/>
</dbReference>
<dbReference type="InterPro" id="IPR036388">
    <property type="entry name" value="WH-like_DNA-bd_sf"/>
</dbReference>
<keyword evidence="1" id="KW-0805">Transcription regulation</keyword>
<dbReference type="InterPro" id="IPR000835">
    <property type="entry name" value="HTH_MarR-typ"/>
</dbReference>
<organism evidence="5 6">
    <name type="scientific">Clostridium senegalense</name>
    <dbReference type="NCBI Taxonomy" id="1465809"/>
    <lineage>
        <taxon>Bacteria</taxon>
        <taxon>Bacillati</taxon>
        <taxon>Bacillota</taxon>
        <taxon>Clostridia</taxon>
        <taxon>Eubacteriales</taxon>
        <taxon>Clostridiaceae</taxon>
        <taxon>Clostridium</taxon>
    </lineage>
</organism>
<dbReference type="PANTHER" id="PTHR35790">
    <property type="entry name" value="HTH-TYPE TRANSCRIPTIONAL REGULATOR PCHR"/>
    <property type="match status" value="1"/>
</dbReference>